<evidence type="ECO:0000256" key="7">
    <source>
        <dbReference type="SAM" id="Phobius"/>
    </source>
</evidence>
<evidence type="ECO:0000256" key="4">
    <source>
        <dbReference type="ARBA" id="ARBA00022989"/>
    </source>
</evidence>
<feature type="domain" description="MacB-like periplasmic core" evidence="9">
    <location>
        <begin position="21"/>
        <end position="245"/>
    </location>
</feature>
<keyword evidence="5 7" id="KW-0472">Membrane</keyword>
<keyword evidence="2" id="KW-1003">Cell membrane</keyword>
<comment type="subcellular location">
    <subcellularLocation>
        <location evidence="1">Cell membrane</location>
        <topology evidence="1">Multi-pass membrane protein</topology>
    </subcellularLocation>
</comment>
<dbReference type="Proteomes" id="UP001200642">
    <property type="component" value="Unassembled WGS sequence"/>
</dbReference>
<evidence type="ECO:0000313" key="11">
    <source>
        <dbReference type="Proteomes" id="UP001200642"/>
    </source>
</evidence>
<sequence>MKLLKLFKIAFKAVILNKLRTLLTMLGIIIGVASVIAMLAIGEGSKESIRETISSMGSNMITVRPGADDRGPARGSGGDVQTLTLKDYEAIKENATLLNFVTPVVNGGGQVINGSNNWPSSIYGVNPDFLKIKVVDLQSGSMFTVADVKTASKVALIGQTVVDNVFPDGQDPVGQMIRFNNIPFKVIGVLEEKGENTFGQDQDDIVVAPYTTVQKRILAIDYLNDIMASAISEDDAPDAVEQVTEILRAQHKLMDNEEDDFSVRSMEELISTFSSTSEMLTILLVAVASISLLIGGIGIMNIMYVSVKERTKEIGLRMAVGGKGSDILMQFLIEAILISITGGVLGVLLGLGATVFIEKFLNWPTSVALYSIVISFAVCAITGIFFGWYPARKASALEGYPNSVLSFKAMTWVLFLNFMASVNNFSVCNSLATKLFLINSIFQ</sequence>
<accession>A0AAE3EYP9</accession>
<feature type="transmembrane region" description="Helical" evidence="7">
    <location>
        <begin position="21"/>
        <end position="41"/>
    </location>
</feature>
<feature type="transmembrane region" description="Helical" evidence="7">
    <location>
        <begin position="279"/>
        <end position="307"/>
    </location>
</feature>
<gene>
    <name evidence="10" type="ORF">K8352_18695</name>
</gene>
<evidence type="ECO:0000259" key="8">
    <source>
        <dbReference type="Pfam" id="PF02687"/>
    </source>
</evidence>
<name>A0AAE3EYP9_9FLAO</name>
<dbReference type="EMBL" id="JAIRBC010000046">
    <property type="protein sequence ID" value="MCG2462799.1"/>
    <property type="molecule type" value="Genomic_DNA"/>
</dbReference>
<dbReference type="Pfam" id="PF02687">
    <property type="entry name" value="FtsX"/>
    <property type="match status" value="1"/>
</dbReference>
<evidence type="ECO:0000256" key="3">
    <source>
        <dbReference type="ARBA" id="ARBA00022692"/>
    </source>
</evidence>
<evidence type="ECO:0000256" key="1">
    <source>
        <dbReference type="ARBA" id="ARBA00004651"/>
    </source>
</evidence>
<reference evidence="10" key="1">
    <citation type="submission" date="2023-02" db="EMBL/GenBank/DDBJ databases">
        <title>Genome of Flavobacteriaceae gen. nov. sp. strain F89.</title>
        <authorList>
            <person name="Wang Y."/>
        </authorList>
    </citation>
    <scope>NUCLEOTIDE SEQUENCE</scope>
    <source>
        <strain evidence="10">F89</strain>
    </source>
</reference>
<organism evidence="10 11">
    <name type="scientific">Cerina litoralis</name>
    <dbReference type="NCBI Taxonomy" id="2874477"/>
    <lineage>
        <taxon>Bacteria</taxon>
        <taxon>Pseudomonadati</taxon>
        <taxon>Bacteroidota</taxon>
        <taxon>Flavobacteriia</taxon>
        <taxon>Flavobacteriales</taxon>
        <taxon>Flavobacteriaceae</taxon>
        <taxon>Cerina</taxon>
    </lineage>
</organism>
<feature type="transmembrane region" description="Helical" evidence="7">
    <location>
        <begin position="369"/>
        <end position="389"/>
    </location>
</feature>
<feature type="domain" description="ABC3 transporter permease C-terminal" evidence="8">
    <location>
        <begin position="286"/>
        <end position="396"/>
    </location>
</feature>
<dbReference type="InterPro" id="IPR025857">
    <property type="entry name" value="MacB_PCD"/>
</dbReference>
<dbReference type="PANTHER" id="PTHR30572:SF4">
    <property type="entry name" value="ABC TRANSPORTER PERMEASE YTRF"/>
    <property type="match status" value="1"/>
</dbReference>
<keyword evidence="4 7" id="KW-1133">Transmembrane helix</keyword>
<keyword evidence="11" id="KW-1185">Reference proteome</keyword>
<protein>
    <submittedName>
        <fullName evidence="10">ABC transporter permease</fullName>
    </submittedName>
</protein>
<feature type="transmembrane region" description="Helical" evidence="7">
    <location>
        <begin position="328"/>
        <end position="357"/>
    </location>
</feature>
<dbReference type="AlphaFoldDB" id="A0AAE3EYP9"/>
<evidence type="ECO:0000256" key="6">
    <source>
        <dbReference type="ARBA" id="ARBA00038076"/>
    </source>
</evidence>
<evidence type="ECO:0000256" key="5">
    <source>
        <dbReference type="ARBA" id="ARBA00023136"/>
    </source>
</evidence>
<comment type="caution">
    <text evidence="10">The sequence shown here is derived from an EMBL/GenBank/DDBJ whole genome shotgun (WGS) entry which is preliminary data.</text>
</comment>
<dbReference type="RefSeq" id="WP_317903932.1">
    <property type="nucleotide sequence ID" value="NZ_JAIRBC010000046.1"/>
</dbReference>
<dbReference type="InterPro" id="IPR050250">
    <property type="entry name" value="Macrolide_Exporter_MacB"/>
</dbReference>
<evidence type="ECO:0000313" key="10">
    <source>
        <dbReference type="EMBL" id="MCG2462799.1"/>
    </source>
</evidence>
<keyword evidence="3 7" id="KW-0812">Transmembrane</keyword>
<evidence type="ECO:0000256" key="2">
    <source>
        <dbReference type="ARBA" id="ARBA00022475"/>
    </source>
</evidence>
<dbReference type="GO" id="GO:0005886">
    <property type="term" value="C:plasma membrane"/>
    <property type="evidence" value="ECO:0007669"/>
    <property type="project" value="UniProtKB-SubCell"/>
</dbReference>
<dbReference type="PANTHER" id="PTHR30572">
    <property type="entry name" value="MEMBRANE COMPONENT OF TRANSPORTER-RELATED"/>
    <property type="match status" value="1"/>
</dbReference>
<comment type="similarity">
    <text evidence="6">Belongs to the ABC-4 integral membrane protein family.</text>
</comment>
<dbReference type="InterPro" id="IPR003838">
    <property type="entry name" value="ABC3_permease_C"/>
</dbReference>
<proteinExistence type="inferred from homology"/>
<evidence type="ECO:0000259" key="9">
    <source>
        <dbReference type="Pfam" id="PF12704"/>
    </source>
</evidence>
<dbReference type="Pfam" id="PF12704">
    <property type="entry name" value="MacB_PCD"/>
    <property type="match status" value="1"/>
</dbReference>
<dbReference type="GO" id="GO:0022857">
    <property type="term" value="F:transmembrane transporter activity"/>
    <property type="evidence" value="ECO:0007669"/>
    <property type="project" value="TreeGrafter"/>
</dbReference>